<dbReference type="PANTHER" id="PTHR22642:SF2">
    <property type="entry name" value="PROTEIN LONG AFTER FAR-RED 3"/>
    <property type="match status" value="1"/>
</dbReference>
<dbReference type="InterPro" id="IPR013108">
    <property type="entry name" value="Amidohydro_3"/>
</dbReference>
<keyword evidence="3" id="KW-1185">Reference proteome</keyword>
<dbReference type="PANTHER" id="PTHR22642">
    <property type="entry name" value="IMIDAZOLONEPROPIONASE"/>
    <property type="match status" value="1"/>
</dbReference>
<feature type="domain" description="Amidohydrolase 3" evidence="1">
    <location>
        <begin position="51"/>
        <end position="528"/>
    </location>
</feature>
<dbReference type="Gene3D" id="3.20.20.140">
    <property type="entry name" value="Metal-dependent hydrolases"/>
    <property type="match status" value="1"/>
</dbReference>
<reference evidence="2" key="1">
    <citation type="submission" date="2024-05" db="EMBL/GenBank/DDBJ databases">
        <title>Alkalihalobacillus sp. strain MEB203 novel alkaliphilic bacterium from Lonar Lake, India.</title>
        <authorList>
            <person name="Joshi A."/>
            <person name="Thite S."/>
            <person name="Mengade P."/>
        </authorList>
    </citation>
    <scope>NUCLEOTIDE SEQUENCE</scope>
    <source>
        <strain evidence="2">MEB 203</strain>
    </source>
</reference>
<dbReference type="Gene3D" id="2.30.40.10">
    <property type="entry name" value="Urease, subunit C, domain 1"/>
    <property type="match status" value="1"/>
</dbReference>
<evidence type="ECO:0000313" key="2">
    <source>
        <dbReference type="EMBL" id="MDE5415902.1"/>
    </source>
</evidence>
<dbReference type="SUPFAM" id="SSF51556">
    <property type="entry name" value="Metallo-dependent hydrolases"/>
    <property type="match status" value="1"/>
</dbReference>
<dbReference type="InterPro" id="IPR032466">
    <property type="entry name" value="Metal_Hydrolase"/>
</dbReference>
<proteinExistence type="predicted"/>
<dbReference type="InterPro" id="IPR011059">
    <property type="entry name" value="Metal-dep_hydrolase_composite"/>
</dbReference>
<dbReference type="Proteomes" id="UP001148125">
    <property type="component" value="Unassembled WGS sequence"/>
</dbReference>
<gene>
    <name evidence="2" type="ORF">N7Z68_21355</name>
</gene>
<dbReference type="CDD" id="cd01300">
    <property type="entry name" value="YtcJ_like"/>
    <property type="match status" value="1"/>
</dbReference>
<evidence type="ECO:0000313" key="3">
    <source>
        <dbReference type="Proteomes" id="UP001148125"/>
    </source>
</evidence>
<evidence type="ECO:0000259" key="1">
    <source>
        <dbReference type="Pfam" id="PF07969"/>
    </source>
</evidence>
<accession>A0ABT5VM91</accession>
<sequence>MVTLWFGGTFYTMNREGEKVDAVVTERGIIKALGNVSELEQTFGSEITEKVNIKGGFAYPGFVDSHLHMIGHGERLIRLDLSEVDSAMTMKELLMKKVEEAEAGDWIIGEGWNENNFSDRKIFHFTELDEIAPEHPMLLKRICRHALLANSKAMELAKVQIETPDPQGGVIVRDTDGLPTGYFLDEAQELIKQSVPEDSRQYLHKALTKSVDDMLQLGLVGGHTEDLSYYGSPDRPLQAFEEVIDGQKKKFRAHLLVHHQVAKTVEQEFAKKFSEHPYIELGAVKMFADGALGGRTALLSSPYNDAPETNGVAIHSEEELAEIIKFARSIKRPVAIHTIGDLAVEYALNAIEKYPLIGELPDRLIHVQVLRPELVERMKKLSLILDIQPSFVATDFPWVEERLGYERLPLAFAWKALLEHGFVCAGGSDAPIESVNPLVGIHAAVTRRKLSEDHEGYLPDQKLTMFEAIQLYTSGSAAAINKQDRFGLIKEGFAADFTILEKDLFTLKGNDIIDANPIMTVVDETVMYEQ</sequence>
<name>A0ABT5VM91_9BACI</name>
<organism evidence="2 3">
    <name type="scientific">Alkalihalobacterium chitinilyticum</name>
    <dbReference type="NCBI Taxonomy" id="2980103"/>
    <lineage>
        <taxon>Bacteria</taxon>
        <taxon>Bacillati</taxon>
        <taxon>Bacillota</taxon>
        <taxon>Bacilli</taxon>
        <taxon>Bacillales</taxon>
        <taxon>Bacillaceae</taxon>
        <taxon>Alkalihalobacterium</taxon>
    </lineage>
</organism>
<dbReference type="Pfam" id="PF07969">
    <property type="entry name" value="Amidohydro_3"/>
    <property type="match status" value="1"/>
</dbReference>
<dbReference type="SUPFAM" id="SSF51338">
    <property type="entry name" value="Composite domain of metallo-dependent hydrolases"/>
    <property type="match status" value="1"/>
</dbReference>
<protein>
    <submittedName>
        <fullName evidence="2">Amidohydrolase</fullName>
    </submittedName>
</protein>
<comment type="caution">
    <text evidence="2">The sequence shown here is derived from an EMBL/GenBank/DDBJ whole genome shotgun (WGS) entry which is preliminary data.</text>
</comment>
<dbReference type="InterPro" id="IPR033932">
    <property type="entry name" value="YtcJ-like"/>
</dbReference>
<dbReference type="EMBL" id="JAOTPO010000022">
    <property type="protein sequence ID" value="MDE5415902.1"/>
    <property type="molecule type" value="Genomic_DNA"/>
</dbReference>
<dbReference type="Gene3D" id="3.10.310.70">
    <property type="match status" value="1"/>
</dbReference>